<gene>
    <name evidence="2" type="ORF">Hypma_015252</name>
</gene>
<protein>
    <submittedName>
        <fullName evidence="2">Uncharacterized protein</fullName>
    </submittedName>
</protein>
<reference evidence="2" key="1">
    <citation type="submission" date="2018-04" db="EMBL/GenBank/DDBJ databases">
        <title>Whole genome sequencing of Hypsizygus marmoreus.</title>
        <authorList>
            <person name="Choi I.-G."/>
            <person name="Min B."/>
            <person name="Kim J.-G."/>
            <person name="Kim S."/>
            <person name="Oh Y.-L."/>
            <person name="Kong W.-S."/>
            <person name="Park H."/>
            <person name="Jeong J."/>
            <person name="Song E.-S."/>
        </authorList>
    </citation>
    <scope>NUCLEOTIDE SEQUENCE [LARGE SCALE GENOMIC DNA]</scope>
    <source>
        <strain evidence="2">51987-8</strain>
    </source>
</reference>
<sequence length="89" mass="9836">MAAMAMSRPMVSSPLADPSHSGRNTVPRIIPRRNISFPSSRPPRPFASISHALHPTSSKKPPVKLIEPPKNHKGTFLLDLTQAEFSRQE</sequence>
<comment type="caution">
    <text evidence="2">The sequence shown here is derived from an EMBL/GenBank/DDBJ whole genome shotgun (WGS) entry which is preliminary data.</text>
</comment>
<evidence type="ECO:0000256" key="1">
    <source>
        <dbReference type="SAM" id="MobiDB-lite"/>
    </source>
</evidence>
<name>A0A369K7X0_HYPMA</name>
<dbReference type="Proteomes" id="UP000076154">
    <property type="component" value="Unassembled WGS sequence"/>
</dbReference>
<keyword evidence="3" id="KW-1185">Reference proteome</keyword>
<organism evidence="2 3">
    <name type="scientific">Hypsizygus marmoreus</name>
    <name type="common">White beech mushroom</name>
    <name type="synonym">Agaricus marmoreus</name>
    <dbReference type="NCBI Taxonomy" id="39966"/>
    <lineage>
        <taxon>Eukaryota</taxon>
        <taxon>Fungi</taxon>
        <taxon>Dikarya</taxon>
        <taxon>Basidiomycota</taxon>
        <taxon>Agaricomycotina</taxon>
        <taxon>Agaricomycetes</taxon>
        <taxon>Agaricomycetidae</taxon>
        <taxon>Agaricales</taxon>
        <taxon>Tricholomatineae</taxon>
        <taxon>Lyophyllaceae</taxon>
        <taxon>Hypsizygus</taxon>
    </lineage>
</organism>
<feature type="region of interest" description="Disordered" evidence="1">
    <location>
        <begin position="1"/>
        <end position="72"/>
    </location>
</feature>
<dbReference type="InParanoid" id="A0A369K7X0"/>
<proteinExistence type="predicted"/>
<evidence type="ECO:0000313" key="3">
    <source>
        <dbReference type="Proteomes" id="UP000076154"/>
    </source>
</evidence>
<dbReference type="OrthoDB" id="3255301at2759"/>
<dbReference type="EMBL" id="LUEZ02000010">
    <property type="protein sequence ID" value="RDB29662.1"/>
    <property type="molecule type" value="Genomic_DNA"/>
</dbReference>
<accession>A0A369K7X0</accession>
<dbReference type="AlphaFoldDB" id="A0A369K7X0"/>
<evidence type="ECO:0000313" key="2">
    <source>
        <dbReference type="EMBL" id="RDB29662.1"/>
    </source>
</evidence>
<feature type="compositionally biased region" description="Low complexity" evidence="1">
    <location>
        <begin position="27"/>
        <end position="39"/>
    </location>
</feature>